<dbReference type="GO" id="GO:0045148">
    <property type="term" value="F:tripeptide aminopeptidase activity"/>
    <property type="evidence" value="ECO:0007669"/>
    <property type="project" value="UniProtKB-UniRule"/>
</dbReference>
<dbReference type="PANTHER" id="PTHR42994">
    <property type="entry name" value="PEPTIDASE T"/>
    <property type="match status" value="1"/>
</dbReference>
<proteinExistence type="inferred from homology"/>
<dbReference type="GO" id="GO:0008270">
    <property type="term" value="F:zinc ion binding"/>
    <property type="evidence" value="ECO:0007669"/>
    <property type="project" value="UniProtKB-UniRule"/>
</dbReference>
<dbReference type="Pfam" id="PF01546">
    <property type="entry name" value="Peptidase_M20"/>
    <property type="match status" value="1"/>
</dbReference>
<keyword evidence="5 7" id="KW-0862">Zinc</keyword>
<dbReference type="AlphaFoldDB" id="A0A379Z2W3"/>
<sequence>MQQVSGLLESRHFFATDIQLMRQALLNRFLRYVKQDTQADPNSQSIPSSQGQVAFARQLQQELLELGFDDVFLSESCCLYAKLAANTAKVPAIGFLAHMDTAADYSGAGVKPRVIDDYQGQIIELEQGEALSPEQFPSLLNYLNKTLITADGTTLLGADDKAGIAEIITALHYLLQHPEIPHGEINLCFTPDEEIGRGTDGLELERFGADWAYTVDGGAVGELQYENFNAATAVITAKGNNCHPGSAYGVMVNALTMAARFHARMPLNDAPETSEGYQGFFHLLSMEGQTEEARLVYLIRDFDRAQFEQRKAWLQESVTKCNAELQAGSLEISISDSYYNMKDCILPVPHVTDIACQAMEMAGITPDIKPIRGGTDGAQLSWKGLPCPNIFAGGHNFHGKHEYVCLESMEKAVEVIINIARLTTQRYAE</sequence>
<dbReference type="InterPro" id="IPR002933">
    <property type="entry name" value="Peptidase_M20"/>
</dbReference>
<dbReference type="InterPro" id="IPR001261">
    <property type="entry name" value="ArgE/DapE_CS"/>
</dbReference>
<dbReference type="CDD" id="cd03892">
    <property type="entry name" value="M20_peptT"/>
    <property type="match status" value="1"/>
</dbReference>
<evidence type="ECO:0000256" key="4">
    <source>
        <dbReference type="ARBA" id="ARBA00022801"/>
    </source>
</evidence>
<keyword evidence="13" id="KW-1185">Reference proteome</keyword>
<name>A0A379Z2W3_9GAMM</name>
<dbReference type="SUPFAM" id="SSF55031">
    <property type="entry name" value="Bacterial exopeptidase dimerisation domain"/>
    <property type="match status" value="1"/>
</dbReference>
<dbReference type="Proteomes" id="UP000825078">
    <property type="component" value="Chromosome"/>
</dbReference>
<feature type="active site" description="Proton acceptor" evidence="7 8">
    <location>
        <position position="193"/>
    </location>
</feature>
<dbReference type="EC" id="3.4.11.4" evidence="7"/>
<evidence type="ECO:0000313" key="12">
    <source>
        <dbReference type="EMBL" id="SUI54258.1"/>
    </source>
</evidence>
<accession>A0A379Z2W3</accession>
<evidence type="ECO:0000313" key="11">
    <source>
        <dbReference type="EMBL" id="BCV43729.1"/>
    </source>
</evidence>
<dbReference type="Gene3D" id="3.30.70.360">
    <property type="match status" value="1"/>
</dbReference>
<feature type="binding site" evidence="7 9">
    <location>
        <position position="194"/>
    </location>
    <ligand>
        <name>Zn(2+)</name>
        <dbReference type="ChEBI" id="CHEBI:29105"/>
        <label>2</label>
    </ligand>
</feature>
<dbReference type="InterPro" id="IPR036264">
    <property type="entry name" value="Bact_exopeptidase_dim_dom"/>
</dbReference>
<evidence type="ECO:0000256" key="2">
    <source>
        <dbReference type="ARBA" id="ARBA00022670"/>
    </source>
</evidence>
<dbReference type="Pfam" id="PF07687">
    <property type="entry name" value="M20_dimer"/>
    <property type="match status" value="1"/>
</dbReference>
<evidence type="ECO:0000256" key="1">
    <source>
        <dbReference type="ARBA" id="ARBA00009692"/>
    </source>
</evidence>
<evidence type="ECO:0000256" key="5">
    <source>
        <dbReference type="ARBA" id="ARBA00022833"/>
    </source>
</evidence>
<evidence type="ECO:0000259" key="10">
    <source>
        <dbReference type="Pfam" id="PF07687"/>
    </source>
</evidence>
<dbReference type="GO" id="GO:0005829">
    <property type="term" value="C:cytosol"/>
    <property type="evidence" value="ECO:0007669"/>
    <property type="project" value="TreeGrafter"/>
</dbReference>
<evidence type="ECO:0000313" key="13">
    <source>
        <dbReference type="Proteomes" id="UP000254069"/>
    </source>
</evidence>
<gene>
    <name evidence="7 12" type="primary">pepT</name>
    <name evidence="12" type="ORF">NCTC10738_00863</name>
    <name evidence="11" type="ORF">TUM17379_07470</name>
</gene>
<comment type="subcellular location">
    <subcellularLocation>
        <location evidence="7">Cytoplasm</location>
    </subcellularLocation>
</comment>
<dbReference type="Gene3D" id="3.40.630.10">
    <property type="entry name" value="Zn peptidases"/>
    <property type="match status" value="1"/>
</dbReference>
<keyword evidence="7" id="KW-0963">Cytoplasm</keyword>
<dbReference type="GO" id="GO:0006508">
    <property type="term" value="P:proteolysis"/>
    <property type="evidence" value="ECO:0007669"/>
    <property type="project" value="UniProtKB-UniRule"/>
</dbReference>
<dbReference type="GO" id="GO:0008237">
    <property type="term" value="F:metallopeptidase activity"/>
    <property type="evidence" value="ECO:0007669"/>
    <property type="project" value="UniProtKB-KW"/>
</dbReference>
<dbReference type="EMBL" id="UGYO01000001">
    <property type="protein sequence ID" value="SUI54258.1"/>
    <property type="molecule type" value="Genomic_DNA"/>
</dbReference>
<keyword evidence="4 7" id="KW-0378">Hydrolase</keyword>
<feature type="binding site" evidence="7 9">
    <location>
        <position position="398"/>
    </location>
    <ligand>
        <name>Zn(2+)</name>
        <dbReference type="ChEBI" id="CHEBI:29105"/>
        <label>2</label>
    </ligand>
</feature>
<dbReference type="NCBIfam" id="TIGR01882">
    <property type="entry name" value="peptidase-T"/>
    <property type="match status" value="1"/>
</dbReference>
<keyword evidence="6 7" id="KW-0482">Metalloprotease</keyword>
<dbReference type="Proteomes" id="UP000254069">
    <property type="component" value="Unassembled WGS sequence"/>
</dbReference>
<comment type="similarity">
    <text evidence="1 7">Belongs to the peptidase M20B family.</text>
</comment>
<evidence type="ECO:0000256" key="8">
    <source>
        <dbReference type="PIRSR" id="PIRSR037215-1"/>
    </source>
</evidence>
<feature type="binding site" evidence="7 9">
    <location>
        <position position="159"/>
    </location>
    <ligand>
        <name>Zn(2+)</name>
        <dbReference type="ChEBI" id="CHEBI:29105"/>
        <label>1</label>
    </ligand>
</feature>
<dbReference type="SUPFAM" id="SSF53187">
    <property type="entry name" value="Zn-dependent exopeptidases"/>
    <property type="match status" value="1"/>
</dbReference>
<dbReference type="PROSITE" id="PS00758">
    <property type="entry name" value="ARGE_DAPE_CPG2_1"/>
    <property type="match status" value="1"/>
</dbReference>
<feature type="binding site" evidence="7 9">
    <location>
        <position position="216"/>
    </location>
    <ligand>
        <name>Zn(2+)</name>
        <dbReference type="ChEBI" id="CHEBI:29105"/>
        <label>1</label>
    </ligand>
</feature>
<comment type="function">
    <text evidence="7">Cleaves the N-terminal amino acid of tripeptides.</text>
</comment>
<evidence type="ECO:0000256" key="6">
    <source>
        <dbReference type="ARBA" id="ARBA00023049"/>
    </source>
</evidence>
<dbReference type="NCBIfam" id="NF009920">
    <property type="entry name" value="PRK13381.1"/>
    <property type="match status" value="1"/>
</dbReference>
<dbReference type="InterPro" id="IPR010161">
    <property type="entry name" value="Peptidase_M20B"/>
</dbReference>
<dbReference type="GO" id="GO:0043171">
    <property type="term" value="P:peptide catabolic process"/>
    <property type="evidence" value="ECO:0007669"/>
    <property type="project" value="UniProtKB-UniRule"/>
</dbReference>
<reference evidence="11" key="2">
    <citation type="submission" date="2021-05" db="EMBL/GenBank/DDBJ databases">
        <title>Molecular characterization for Shewanella algae harboring chromosomal blaOXA-55-like strains isolated from clinical and environment sample.</title>
        <authorList>
            <person name="Ohama Y."/>
            <person name="Aoki K."/>
            <person name="Harada S."/>
            <person name="Moriya K."/>
            <person name="Ishii Y."/>
            <person name="Tateda K."/>
        </authorList>
    </citation>
    <scope>NUCLEOTIDE SEQUENCE</scope>
    <source>
        <strain evidence="11">TUM17379</strain>
    </source>
</reference>
<comment type="cofactor">
    <cofactor evidence="7 9">
        <name>Zn(2+)</name>
        <dbReference type="ChEBI" id="CHEBI:29105"/>
    </cofactor>
    <text evidence="7 9">Binds 2 Zn(2+) ions per subunit.</text>
</comment>
<keyword evidence="7 12" id="KW-0031">Aminopeptidase</keyword>
<dbReference type="NCBIfam" id="NF003976">
    <property type="entry name" value="PRK05469.1"/>
    <property type="match status" value="1"/>
</dbReference>
<protein>
    <recommendedName>
        <fullName evidence="7">Peptidase T</fullName>
        <ecNumber evidence="7">3.4.11.4</ecNumber>
    </recommendedName>
    <alternativeName>
        <fullName evidence="7">Aminotripeptidase</fullName>
        <shortName evidence="7">Tripeptidase</shortName>
    </alternativeName>
    <alternativeName>
        <fullName evidence="7">Tripeptide aminopeptidase</fullName>
    </alternativeName>
</protein>
<organism evidence="12 13">
    <name type="scientific">Shewanella algae</name>
    <dbReference type="NCBI Taxonomy" id="38313"/>
    <lineage>
        <taxon>Bacteria</taxon>
        <taxon>Pseudomonadati</taxon>
        <taxon>Pseudomonadota</taxon>
        <taxon>Gammaproteobacteria</taxon>
        <taxon>Alteromonadales</taxon>
        <taxon>Shewanellaceae</taxon>
        <taxon>Shewanella</taxon>
    </lineage>
</organism>
<dbReference type="EMBL" id="AP024613">
    <property type="protein sequence ID" value="BCV43729.1"/>
    <property type="molecule type" value="Genomic_DNA"/>
</dbReference>
<keyword evidence="3 7" id="KW-0479">Metal-binding</keyword>
<feature type="active site" evidence="7 8">
    <location>
        <position position="100"/>
    </location>
</feature>
<dbReference type="PROSITE" id="PS00759">
    <property type="entry name" value="ARGE_DAPE_CPG2_2"/>
    <property type="match status" value="1"/>
</dbReference>
<dbReference type="PIRSF" id="PIRSF037215">
    <property type="entry name" value="Peptidase_M20B"/>
    <property type="match status" value="1"/>
</dbReference>
<feature type="binding site" evidence="7 9">
    <location>
        <position position="98"/>
    </location>
    <ligand>
        <name>Zn(2+)</name>
        <dbReference type="ChEBI" id="CHEBI:29105"/>
        <label>1</label>
    </ligand>
</feature>
<comment type="catalytic activity">
    <reaction evidence="7">
        <text>Release of the N-terminal residue from a tripeptide.</text>
        <dbReference type="EC" id="3.4.11.4"/>
    </reaction>
</comment>
<keyword evidence="2 7" id="KW-0645">Protease</keyword>
<feature type="binding site" evidence="7 9">
    <location>
        <position position="159"/>
    </location>
    <ligand>
        <name>Zn(2+)</name>
        <dbReference type="ChEBI" id="CHEBI:29105"/>
        <label>2</label>
    </ligand>
</feature>
<feature type="domain" description="Peptidase M20 dimerisation" evidence="10">
    <location>
        <begin position="225"/>
        <end position="325"/>
    </location>
</feature>
<dbReference type="PANTHER" id="PTHR42994:SF1">
    <property type="entry name" value="PEPTIDASE T"/>
    <property type="match status" value="1"/>
</dbReference>
<dbReference type="HAMAP" id="MF_00550">
    <property type="entry name" value="Aminopeptidase_M20"/>
    <property type="match status" value="1"/>
</dbReference>
<reference evidence="12 13" key="1">
    <citation type="submission" date="2018-06" db="EMBL/GenBank/DDBJ databases">
        <authorList>
            <consortium name="Pathogen Informatics"/>
            <person name="Doyle S."/>
        </authorList>
    </citation>
    <scope>NUCLEOTIDE SEQUENCE [LARGE SCALE GENOMIC DNA]</scope>
    <source>
        <strain evidence="12 13">NCTC10738</strain>
    </source>
</reference>
<dbReference type="InterPro" id="IPR011650">
    <property type="entry name" value="Peptidase_M20_dimer"/>
</dbReference>
<evidence type="ECO:0000256" key="3">
    <source>
        <dbReference type="ARBA" id="ARBA00022723"/>
    </source>
</evidence>
<evidence type="ECO:0000256" key="9">
    <source>
        <dbReference type="PIRSR" id="PIRSR037215-2"/>
    </source>
</evidence>
<evidence type="ECO:0000256" key="7">
    <source>
        <dbReference type="HAMAP-Rule" id="MF_00550"/>
    </source>
</evidence>